<reference evidence="2" key="2">
    <citation type="submission" date="2013-12" db="EMBL/GenBank/DDBJ databases">
        <authorList>
            <person name="Yu Y."/>
            <person name="Lee S."/>
            <person name="de Baynast K."/>
            <person name="Wissotski M."/>
            <person name="Liu L."/>
            <person name="Talag J."/>
            <person name="Goicoechea J."/>
            <person name="Angelova A."/>
            <person name="Jetty R."/>
            <person name="Kudrna D."/>
            <person name="Golser W."/>
            <person name="Rivera L."/>
            <person name="Zhang J."/>
            <person name="Wing R."/>
        </authorList>
    </citation>
    <scope>NUCLEOTIDE SEQUENCE</scope>
</reference>
<proteinExistence type="predicted"/>
<reference evidence="1 2" key="1">
    <citation type="submission" date="2012-08" db="EMBL/GenBank/DDBJ databases">
        <title>Oryza genome evolution.</title>
        <authorList>
            <person name="Wing R.A."/>
        </authorList>
    </citation>
    <scope>NUCLEOTIDE SEQUENCE</scope>
</reference>
<keyword evidence="2" id="KW-1185">Reference proteome</keyword>
<dbReference type="Proteomes" id="UP000032180">
    <property type="component" value="Chromosome 2"/>
</dbReference>
<dbReference type="HOGENOM" id="CLU_1621394_0_0_1"/>
<dbReference type="AlphaFoldDB" id="A0A0D9VN13"/>
<dbReference type="Gramene" id="LPERR02G31730.1">
    <property type="protein sequence ID" value="LPERR02G31730.1"/>
    <property type="gene ID" value="LPERR02G31730"/>
</dbReference>
<sequence>MEQQRRGRGYRGRKKGVVLVVGEKRMDRGGRYTYLVYNQNLKDMYMTTTQEKEDGEWILMRELPRRPVSQVDSLRDKEERLDLGMVGGRQPRAHPPPLRLPSAQPTQLAGFHPALRVARHGHLRQLGIHGSRQDHLCLATCNLRCYDLPDNVQLAYLLQPTPLT</sequence>
<reference evidence="1" key="3">
    <citation type="submission" date="2015-04" db="UniProtKB">
        <authorList>
            <consortium name="EnsemblPlants"/>
        </authorList>
    </citation>
    <scope>IDENTIFICATION</scope>
</reference>
<dbReference type="EnsemblPlants" id="LPERR02G31730.1">
    <property type="protein sequence ID" value="LPERR02G31730.1"/>
    <property type="gene ID" value="LPERR02G31730"/>
</dbReference>
<name>A0A0D9VN13_9ORYZ</name>
<organism evidence="1 2">
    <name type="scientific">Leersia perrieri</name>
    <dbReference type="NCBI Taxonomy" id="77586"/>
    <lineage>
        <taxon>Eukaryota</taxon>
        <taxon>Viridiplantae</taxon>
        <taxon>Streptophyta</taxon>
        <taxon>Embryophyta</taxon>
        <taxon>Tracheophyta</taxon>
        <taxon>Spermatophyta</taxon>
        <taxon>Magnoliopsida</taxon>
        <taxon>Liliopsida</taxon>
        <taxon>Poales</taxon>
        <taxon>Poaceae</taxon>
        <taxon>BOP clade</taxon>
        <taxon>Oryzoideae</taxon>
        <taxon>Oryzeae</taxon>
        <taxon>Oryzinae</taxon>
        <taxon>Leersia</taxon>
    </lineage>
</organism>
<protein>
    <submittedName>
        <fullName evidence="1">Uncharacterized protein</fullName>
    </submittedName>
</protein>
<evidence type="ECO:0000313" key="2">
    <source>
        <dbReference type="Proteomes" id="UP000032180"/>
    </source>
</evidence>
<evidence type="ECO:0000313" key="1">
    <source>
        <dbReference type="EnsemblPlants" id="LPERR02G31730.1"/>
    </source>
</evidence>
<accession>A0A0D9VN13</accession>